<keyword evidence="1" id="KW-0732">Signal</keyword>
<reference evidence="3" key="1">
    <citation type="journal article" date="2023" name="Mol. Biol. Evol.">
        <title>Third-Generation Sequencing Reveals the Adaptive Role of the Epigenome in Three Deep-Sea Polychaetes.</title>
        <authorList>
            <person name="Perez M."/>
            <person name="Aroh O."/>
            <person name="Sun Y."/>
            <person name="Lan Y."/>
            <person name="Juniper S.K."/>
            <person name="Young C.R."/>
            <person name="Angers B."/>
            <person name="Qian P.Y."/>
        </authorList>
    </citation>
    <scope>NUCLEOTIDE SEQUENCE</scope>
    <source>
        <strain evidence="3">P08H-3</strain>
    </source>
</reference>
<dbReference type="AlphaFoldDB" id="A0AAD9MSP1"/>
<dbReference type="Pfam" id="PF00147">
    <property type="entry name" value="Fibrinogen_C"/>
    <property type="match status" value="1"/>
</dbReference>
<gene>
    <name evidence="3" type="ORF">LSH36_765g00005</name>
</gene>
<dbReference type="Gene3D" id="3.90.215.10">
    <property type="entry name" value="Gamma Fibrinogen, chain A, domain 1"/>
    <property type="match status" value="1"/>
</dbReference>
<feature type="signal peptide" evidence="1">
    <location>
        <begin position="1"/>
        <end position="27"/>
    </location>
</feature>
<comment type="caution">
    <text evidence="3">The sequence shown here is derived from an EMBL/GenBank/DDBJ whole genome shotgun (WGS) entry which is preliminary data.</text>
</comment>
<dbReference type="InterPro" id="IPR050373">
    <property type="entry name" value="Fibrinogen_C-term_domain"/>
</dbReference>
<dbReference type="CDD" id="cd00087">
    <property type="entry name" value="FReD"/>
    <property type="match status" value="1"/>
</dbReference>
<evidence type="ECO:0000313" key="3">
    <source>
        <dbReference type="EMBL" id="KAK2144352.1"/>
    </source>
</evidence>
<evidence type="ECO:0000313" key="4">
    <source>
        <dbReference type="Proteomes" id="UP001208570"/>
    </source>
</evidence>
<dbReference type="InterPro" id="IPR014716">
    <property type="entry name" value="Fibrinogen_a/b/g_C_1"/>
</dbReference>
<evidence type="ECO:0000256" key="1">
    <source>
        <dbReference type="SAM" id="SignalP"/>
    </source>
</evidence>
<feature type="domain" description="Fibrinogen C-terminal" evidence="2">
    <location>
        <begin position="149"/>
        <end position="380"/>
    </location>
</feature>
<dbReference type="EMBL" id="JAODUP010000765">
    <property type="protein sequence ID" value="KAK2144352.1"/>
    <property type="molecule type" value="Genomic_DNA"/>
</dbReference>
<protein>
    <recommendedName>
        <fullName evidence="2">Fibrinogen C-terminal domain-containing protein</fullName>
    </recommendedName>
</protein>
<sequence>MEGFIRMSFKITLFYIVLPVLSSGQLAVRFDPNHIFPENGKIYTDRCTQFVGDQTVHTEQYSTFRLEVPETKVDLVTVTLLGENIACGYDLYVMPLTASQKLKWSGIWIVCPLLKTALIAGRNRCTFGCQCKGHCREIQVTRRPLSSEKNSWTLCYICLAYNTPGCSTHKKCVGFGATMPAMPSNSDIPRTFCDTETQDGAAWLLILRRMDGSVAFNRNWENYKNGFGNKTGEFWAGNEKLYNVTNGGQTYTLRVDLVSFDGEEGYALYNHFRVRAEGKKYRLYLAGYSTCSTLGDSMSLNNGMKFSTPGAENNEPSSTKCADNYGVGWWYNESKNCTSVLPTASFGSYPGISENNGIMWSNPWGSKKFAKFVTMMIRPN</sequence>
<feature type="chain" id="PRO_5042116040" description="Fibrinogen C-terminal domain-containing protein" evidence="1">
    <location>
        <begin position="28"/>
        <end position="380"/>
    </location>
</feature>
<organism evidence="3 4">
    <name type="scientific">Paralvinella palmiformis</name>
    <dbReference type="NCBI Taxonomy" id="53620"/>
    <lineage>
        <taxon>Eukaryota</taxon>
        <taxon>Metazoa</taxon>
        <taxon>Spiralia</taxon>
        <taxon>Lophotrochozoa</taxon>
        <taxon>Annelida</taxon>
        <taxon>Polychaeta</taxon>
        <taxon>Sedentaria</taxon>
        <taxon>Canalipalpata</taxon>
        <taxon>Terebellida</taxon>
        <taxon>Terebelliformia</taxon>
        <taxon>Alvinellidae</taxon>
        <taxon>Paralvinella</taxon>
    </lineage>
</organism>
<dbReference type="InterPro" id="IPR002181">
    <property type="entry name" value="Fibrinogen_a/b/g_C_dom"/>
</dbReference>
<dbReference type="InterPro" id="IPR036056">
    <property type="entry name" value="Fibrinogen-like_C"/>
</dbReference>
<dbReference type="SUPFAM" id="SSF56496">
    <property type="entry name" value="Fibrinogen C-terminal domain-like"/>
    <property type="match status" value="1"/>
</dbReference>
<dbReference type="PROSITE" id="PS51406">
    <property type="entry name" value="FIBRINOGEN_C_2"/>
    <property type="match status" value="1"/>
</dbReference>
<dbReference type="Proteomes" id="UP001208570">
    <property type="component" value="Unassembled WGS sequence"/>
</dbReference>
<evidence type="ECO:0000259" key="2">
    <source>
        <dbReference type="PROSITE" id="PS51406"/>
    </source>
</evidence>
<dbReference type="GO" id="GO:0005615">
    <property type="term" value="C:extracellular space"/>
    <property type="evidence" value="ECO:0007669"/>
    <property type="project" value="TreeGrafter"/>
</dbReference>
<dbReference type="PANTHER" id="PTHR19143">
    <property type="entry name" value="FIBRINOGEN/TENASCIN/ANGIOPOEITIN"/>
    <property type="match status" value="1"/>
</dbReference>
<name>A0AAD9MSP1_9ANNE</name>
<proteinExistence type="predicted"/>
<dbReference type="SMART" id="SM00186">
    <property type="entry name" value="FBG"/>
    <property type="match status" value="1"/>
</dbReference>
<keyword evidence="4" id="KW-1185">Reference proteome</keyword>
<accession>A0AAD9MSP1</accession>